<dbReference type="Pfam" id="PF00072">
    <property type="entry name" value="Response_reg"/>
    <property type="match status" value="1"/>
</dbReference>
<dbReference type="SMART" id="SM00388">
    <property type="entry name" value="HisKA"/>
    <property type="match status" value="1"/>
</dbReference>
<dbReference type="KEGG" id="dpi:BN4_20307"/>
<evidence type="ECO:0000313" key="11">
    <source>
        <dbReference type="Proteomes" id="UP000011724"/>
    </source>
</evidence>
<evidence type="ECO:0000256" key="1">
    <source>
        <dbReference type="ARBA" id="ARBA00000085"/>
    </source>
</evidence>
<dbReference type="SMART" id="SM00448">
    <property type="entry name" value="REC"/>
    <property type="match status" value="1"/>
</dbReference>
<dbReference type="AlphaFoldDB" id="M1WST5"/>
<name>M1WST5_PSEP2</name>
<proteinExistence type="predicted"/>
<evidence type="ECO:0000256" key="3">
    <source>
        <dbReference type="ARBA" id="ARBA00022553"/>
    </source>
</evidence>
<dbReference type="CDD" id="cd00082">
    <property type="entry name" value="HisKA"/>
    <property type="match status" value="1"/>
</dbReference>
<keyword evidence="5 10" id="KW-0418">Kinase</keyword>
<dbReference type="InterPro" id="IPR029016">
    <property type="entry name" value="GAF-like_dom_sf"/>
</dbReference>
<dbReference type="InterPro" id="IPR003018">
    <property type="entry name" value="GAF"/>
</dbReference>
<evidence type="ECO:0000259" key="8">
    <source>
        <dbReference type="PROSITE" id="PS50109"/>
    </source>
</evidence>
<dbReference type="InterPro" id="IPR005467">
    <property type="entry name" value="His_kinase_dom"/>
</dbReference>
<dbReference type="Gene3D" id="1.10.287.130">
    <property type="match status" value="1"/>
</dbReference>
<sequence length="691" mass="76284">MSTEPHQPMSSFPLPHHLMRFHTRDIVLVHPPIPHHGDLCVPILGCNKTACERLGYTYPELEGMPLSTIETHLGFPAIHHQTMEREGVARCQRTYQTRDGAILHVDVQTYLETINGQITWITIAREKIPTETKEKNDGQCEYLDALNKLMRQEDVPDETVMQLALEYGVRFTLSAYGSIFLVNQNETELAVHAWSSRVQADCTIPEPNTFCKVTHAGLLGTTVQTRGPLIVNDYHGMENKLDLPSGHVPMHRLMSLPVIDLGHITMVVGVANKAEDYTDDDVLCLSLLMETAWRTLQRNRLETELLKTGHAARKANEAKSHFLANMSHELRTPLNGILGMTQILMGTHLTPAQQEYLSLSMDAGRHLTKVLNDLLSLSSVETGVLEAINSKFNLVETVTELIDSLMSNATAKSLRLILEKADDMPERVYGDASKLRQILINLLLNAIKFTDTGEVKLTMKRGESSPENISETQTILFSVSDTGIGIPSDQHTAIFDSFTLGEDYLTKQYGGTGLGLSISRQLARLLGGMIHLESIPGAGSIFTLSLPFQIIAEGHSEAVCTKLPCPLKILLAEDEQVNSIMASRLLRKAGHSVTTVGNGQQAIDALSRGHYDLVLMDVQMPVINGIQATEIIRSGAVENVPNDLPVIGLTAFARSADKKRFLDAGMEMVVTKPYEADELLRAVSSVMRHIS</sequence>
<feature type="modified residue" description="4-aspartylphosphate" evidence="7">
    <location>
        <position position="617"/>
    </location>
</feature>
<dbReference type="PATRIC" id="fig|879567.3.peg.3395"/>
<dbReference type="eggNOG" id="COG2205">
    <property type="taxonomic scope" value="Bacteria"/>
</dbReference>
<dbReference type="CDD" id="cd17546">
    <property type="entry name" value="REC_hyHK_CKI1_RcsC-like"/>
    <property type="match status" value="1"/>
</dbReference>
<dbReference type="FunFam" id="3.30.565.10:FF:000010">
    <property type="entry name" value="Sensor histidine kinase RcsC"/>
    <property type="match status" value="1"/>
</dbReference>
<dbReference type="InterPro" id="IPR003661">
    <property type="entry name" value="HisK_dim/P_dom"/>
</dbReference>
<dbReference type="SUPFAM" id="SSF55781">
    <property type="entry name" value="GAF domain-like"/>
    <property type="match status" value="1"/>
</dbReference>
<dbReference type="SMART" id="SM00065">
    <property type="entry name" value="GAF"/>
    <property type="match status" value="1"/>
</dbReference>
<dbReference type="Gene3D" id="3.40.50.2300">
    <property type="match status" value="1"/>
</dbReference>
<dbReference type="InterPro" id="IPR003594">
    <property type="entry name" value="HATPase_dom"/>
</dbReference>
<dbReference type="Pfam" id="PF13185">
    <property type="entry name" value="GAF_2"/>
    <property type="match status" value="1"/>
</dbReference>
<dbReference type="SUPFAM" id="SSF55874">
    <property type="entry name" value="ATPase domain of HSP90 chaperone/DNA topoisomerase II/histidine kinase"/>
    <property type="match status" value="1"/>
</dbReference>
<evidence type="ECO:0000256" key="2">
    <source>
        <dbReference type="ARBA" id="ARBA00012438"/>
    </source>
</evidence>
<dbReference type="InterPro" id="IPR004358">
    <property type="entry name" value="Sig_transdc_His_kin-like_C"/>
</dbReference>
<dbReference type="RefSeq" id="WP_015416411.1">
    <property type="nucleotide sequence ID" value="NC_020409.1"/>
</dbReference>
<dbReference type="SMART" id="SM00387">
    <property type="entry name" value="HATPase_c"/>
    <property type="match status" value="1"/>
</dbReference>
<evidence type="ECO:0000256" key="4">
    <source>
        <dbReference type="ARBA" id="ARBA00022679"/>
    </source>
</evidence>
<evidence type="ECO:0000256" key="6">
    <source>
        <dbReference type="ARBA" id="ARBA00023012"/>
    </source>
</evidence>
<dbReference type="CDD" id="cd00130">
    <property type="entry name" value="PAS"/>
    <property type="match status" value="1"/>
</dbReference>
<organism evidence="10 11">
    <name type="scientific">Pseudodesulfovibrio piezophilus (strain DSM 21447 / JCM 15486 / C1TLV30)</name>
    <name type="common">Desulfovibrio piezophilus</name>
    <dbReference type="NCBI Taxonomy" id="1322246"/>
    <lineage>
        <taxon>Bacteria</taxon>
        <taxon>Pseudomonadati</taxon>
        <taxon>Thermodesulfobacteriota</taxon>
        <taxon>Desulfovibrionia</taxon>
        <taxon>Desulfovibrionales</taxon>
        <taxon>Desulfovibrionaceae</taxon>
    </lineage>
</organism>
<keyword evidence="4 10" id="KW-0808">Transferase</keyword>
<comment type="catalytic activity">
    <reaction evidence="1">
        <text>ATP + protein L-histidine = ADP + protein N-phospho-L-histidine.</text>
        <dbReference type="EC" id="2.7.13.3"/>
    </reaction>
</comment>
<dbReference type="Gene3D" id="3.30.565.10">
    <property type="entry name" value="Histidine kinase-like ATPase, C-terminal domain"/>
    <property type="match status" value="1"/>
</dbReference>
<keyword evidence="3 7" id="KW-0597">Phosphoprotein</keyword>
<dbReference type="InterPro" id="IPR036890">
    <property type="entry name" value="HATPase_C_sf"/>
</dbReference>
<reference evidence="11" key="2">
    <citation type="journal article" date="2013" name="Stand. Genomic Sci.">
        <title>Complete genome sequence of Desulfocapsa sulfexigens, a marine deltaproteobacterium specialized in disproportionating inorganic sulfur compounds.</title>
        <authorList>
            <person name="Finster K.W."/>
            <person name="Kjeldsen K.U."/>
            <person name="Kube M."/>
            <person name="Reinhardt R."/>
            <person name="Mussmann M."/>
            <person name="Amann R."/>
            <person name="Schreiber L."/>
        </authorList>
    </citation>
    <scope>NUCLEOTIDE SEQUENCE [LARGE SCALE GENOMIC DNA]</scope>
    <source>
        <strain evidence="11">DSM 10523 / SB164P1</strain>
    </source>
</reference>
<dbReference type="Proteomes" id="UP000011724">
    <property type="component" value="Chromosome"/>
</dbReference>
<dbReference type="SUPFAM" id="SSF52172">
    <property type="entry name" value="CheY-like"/>
    <property type="match status" value="1"/>
</dbReference>
<evidence type="ECO:0000259" key="9">
    <source>
        <dbReference type="PROSITE" id="PS50110"/>
    </source>
</evidence>
<evidence type="ECO:0000256" key="5">
    <source>
        <dbReference type="ARBA" id="ARBA00022777"/>
    </source>
</evidence>
<evidence type="ECO:0000313" key="10">
    <source>
        <dbReference type="EMBL" id="CCH50369.1"/>
    </source>
</evidence>
<keyword evidence="6" id="KW-0902">Two-component regulatory system</keyword>
<dbReference type="InterPro" id="IPR001789">
    <property type="entry name" value="Sig_transdc_resp-reg_receiver"/>
</dbReference>
<dbReference type="SUPFAM" id="SSF47384">
    <property type="entry name" value="Homodimeric domain of signal transducing histidine kinase"/>
    <property type="match status" value="1"/>
</dbReference>
<dbReference type="GO" id="GO:0000155">
    <property type="term" value="F:phosphorelay sensor kinase activity"/>
    <property type="evidence" value="ECO:0007669"/>
    <property type="project" value="InterPro"/>
</dbReference>
<dbReference type="STRING" id="1322246.BN4_20307"/>
<accession>M1WST5</accession>
<dbReference type="EC" id="2.7.13.3" evidence="2"/>
<dbReference type="EMBL" id="FO203427">
    <property type="protein sequence ID" value="CCH50369.1"/>
    <property type="molecule type" value="Genomic_DNA"/>
</dbReference>
<dbReference type="PROSITE" id="PS50110">
    <property type="entry name" value="RESPONSE_REGULATORY"/>
    <property type="match status" value="1"/>
</dbReference>
<gene>
    <name evidence="10" type="ordered locus">BN4_20307</name>
</gene>
<keyword evidence="11" id="KW-1185">Reference proteome</keyword>
<dbReference type="CDD" id="cd16922">
    <property type="entry name" value="HATPase_EvgS-ArcB-TorS-like"/>
    <property type="match status" value="1"/>
</dbReference>
<feature type="domain" description="Response regulatory" evidence="9">
    <location>
        <begin position="568"/>
        <end position="687"/>
    </location>
</feature>
<dbReference type="Gene3D" id="3.30.450.40">
    <property type="match status" value="1"/>
</dbReference>
<dbReference type="PANTHER" id="PTHR45339:SF1">
    <property type="entry name" value="HYBRID SIGNAL TRANSDUCTION HISTIDINE KINASE J"/>
    <property type="match status" value="1"/>
</dbReference>
<feature type="domain" description="Histidine kinase" evidence="8">
    <location>
        <begin position="325"/>
        <end position="550"/>
    </location>
</feature>
<dbReference type="InterPro" id="IPR000014">
    <property type="entry name" value="PAS"/>
</dbReference>
<dbReference type="PROSITE" id="PS50109">
    <property type="entry name" value="HIS_KIN"/>
    <property type="match status" value="1"/>
</dbReference>
<dbReference type="InterPro" id="IPR011006">
    <property type="entry name" value="CheY-like_superfamily"/>
</dbReference>
<dbReference type="Pfam" id="PF02518">
    <property type="entry name" value="HATPase_c"/>
    <property type="match status" value="1"/>
</dbReference>
<protein>
    <recommendedName>
        <fullName evidence="2">histidine kinase</fullName>
        <ecNumber evidence="2">2.7.13.3</ecNumber>
    </recommendedName>
</protein>
<dbReference type="InterPro" id="IPR035965">
    <property type="entry name" value="PAS-like_dom_sf"/>
</dbReference>
<dbReference type="HOGENOM" id="CLU_000445_114_15_7"/>
<dbReference type="PANTHER" id="PTHR45339">
    <property type="entry name" value="HYBRID SIGNAL TRANSDUCTION HISTIDINE KINASE J"/>
    <property type="match status" value="1"/>
</dbReference>
<dbReference type="PRINTS" id="PR00344">
    <property type="entry name" value="BCTRLSENSOR"/>
</dbReference>
<dbReference type="Pfam" id="PF00512">
    <property type="entry name" value="HisKA"/>
    <property type="match status" value="1"/>
</dbReference>
<evidence type="ECO:0000256" key="7">
    <source>
        <dbReference type="PROSITE-ProRule" id="PRU00169"/>
    </source>
</evidence>
<dbReference type="InterPro" id="IPR036097">
    <property type="entry name" value="HisK_dim/P_sf"/>
</dbReference>
<reference evidence="10 11" key="1">
    <citation type="journal article" date="2013" name="PLoS ONE">
        <title>The first genomic and proteomic characterization of a deep-sea sulfate reducer: insights into the piezophilic lifestyle of Desulfovibrio piezophilus.</title>
        <authorList>
            <person name="Pradel N."/>
            <person name="Ji B."/>
            <person name="Gimenez G."/>
            <person name="Talla E."/>
            <person name="Lenoble P."/>
            <person name="Garel M."/>
            <person name="Tamburini C."/>
            <person name="Fourquet P."/>
            <person name="Lebrun R."/>
            <person name="Bertin P."/>
            <person name="Denis Y."/>
            <person name="Pophillat M."/>
            <person name="Barbe V."/>
            <person name="Ollivier B."/>
            <person name="Dolla A."/>
        </authorList>
    </citation>
    <scope>NUCLEOTIDE SEQUENCE [LARGE SCALE GENOMIC DNA]</scope>
    <source>
        <strain evidence="11">DSM 10523 / SB164P1</strain>
    </source>
</reference>
<dbReference type="SUPFAM" id="SSF55785">
    <property type="entry name" value="PYP-like sensor domain (PAS domain)"/>
    <property type="match status" value="1"/>
</dbReference>
<dbReference type="Gene3D" id="3.30.450.20">
    <property type="entry name" value="PAS domain"/>
    <property type="match status" value="1"/>
</dbReference>